<dbReference type="eggNOG" id="ENOG502S3SU">
    <property type="taxonomic scope" value="Eukaryota"/>
</dbReference>
<proteinExistence type="predicted"/>
<gene>
    <name evidence="3" type="ORF">CANTEDRAFT_97874</name>
</gene>
<dbReference type="PANTHER" id="PTHR33741">
    <property type="entry name" value="TRANSMEMBRANE PROTEIN DDB_G0269096-RELATED"/>
    <property type="match status" value="1"/>
</dbReference>
<dbReference type="GeneID" id="18250720"/>
<dbReference type="EMBL" id="GL996521">
    <property type="protein sequence ID" value="EGV63839.1"/>
    <property type="molecule type" value="Genomic_DNA"/>
</dbReference>
<keyword evidence="1" id="KW-1133">Transmembrane helix</keyword>
<dbReference type="AlphaFoldDB" id="G3B4I6"/>
<dbReference type="STRING" id="590646.G3B4I6"/>
<feature type="transmembrane region" description="Helical" evidence="1">
    <location>
        <begin position="44"/>
        <end position="65"/>
    </location>
</feature>
<feature type="transmembrane region" description="Helical" evidence="1">
    <location>
        <begin position="177"/>
        <end position="200"/>
    </location>
</feature>
<name>G3B4I6_CANTC</name>
<evidence type="ECO:0000259" key="2">
    <source>
        <dbReference type="Pfam" id="PF04982"/>
    </source>
</evidence>
<feature type="transmembrane region" description="Helical" evidence="1">
    <location>
        <begin position="135"/>
        <end position="157"/>
    </location>
</feature>
<accession>G3B4I6</accession>
<keyword evidence="1" id="KW-0812">Transmembrane</keyword>
<evidence type="ECO:0000313" key="3">
    <source>
        <dbReference type="EMBL" id="EGV63839.1"/>
    </source>
</evidence>
<dbReference type="PANTHER" id="PTHR33741:SF5">
    <property type="entry name" value="TRANSMEMBRANE PROTEIN DDB_G0269096-RELATED"/>
    <property type="match status" value="1"/>
</dbReference>
<sequence length="280" mass="30974">MVFQFNIDKHTKDFVPPNQVKRLPRALGYFLGNNDNGSKQRPDYFIWLEVLIGSFCGILVLEGVFRNPNIFTDHHNAPIVIASYGATAILCFNTNGLPLAQPRNIILGHFSSALIGVCVEKLFSLSEKGRDHYYIGGALSVGMASVLMSILNCVHPPAGASALLPFIDDGIRDMSWWYLPTHLVSSVLIVAVALITGNVIRKYPAFWWTPLNRTPPPPTQEPKEEKALETLVLNAETLQVPKSLSLSEVEMEVLESLQNKLRDYKPNTDSIGSTDIGQSV</sequence>
<protein>
    <recommendedName>
        <fullName evidence="2">HPP transmembrane region domain-containing protein</fullName>
    </recommendedName>
</protein>
<dbReference type="Proteomes" id="UP000000707">
    <property type="component" value="Unassembled WGS sequence"/>
</dbReference>
<organism evidence="4">
    <name type="scientific">Candida tenuis (strain ATCC 10573 / BCRC 21748 / CBS 615 / JCM 9827 / NBRC 10315 / NRRL Y-1498 / VKM Y-70)</name>
    <name type="common">Yeast</name>
    <name type="synonym">Yamadazyma tenuis</name>
    <dbReference type="NCBI Taxonomy" id="590646"/>
    <lineage>
        <taxon>Eukaryota</taxon>
        <taxon>Fungi</taxon>
        <taxon>Dikarya</taxon>
        <taxon>Ascomycota</taxon>
        <taxon>Saccharomycotina</taxon>
        <taxon>Pichiomycetes</taxon>
        <taxon>Debaryomycetaceae</taxon>
        <taxon>Yamadazyma</taxon>
    </lineage>
</organism>
<dbReference type="KEGG" id="cten:18250720"/>
<dbReference type="RefSeq" id="XP_006686153.1">
    <property type="nucleotide sequence ID" value="XM_006686090.1"/>
</dbReference>
<feature type="domain" description="HPP transmembrane region" evidence="2">
    <location>
        <begin position="40"/>
        <end position="204"/>
    </location>
</feature>
<dbReference type="InterPro" id="IPR007065">
    <property type="entry name" value="HPP"/>
</dbReference>
<feature type="transmembrane region" description="Helical" evidence="1">
    <location>
        <begin position="77"/>
        <end position="99"/>
    </location>
</feature>
<evidence type="ECO:0000313" key="4">
    <source>
        <dbReference type="Proteomes" id="UP000000707"/>
    </source>
</evidence>
<keyword evidence="4" id="KW-1185">Reference proteome</keyword>
<keyword evidence="1" id="KW-0472">Membrane</keyword>
<evidence type="ECO:0000256" key="1">
    <source>
        <dbReference type="SAM" id="Phobius"/>
    </source>
</evidence>
<dbReference type="InterPro" id="IPR058581">
    <property type="entry name" value="TM_HPP"/>
</dbReference>
<feature type="transmembrane region" description="Helical" evidence="1">
    <location>
        <begin position="105"/>
        <end position="123"/>
    </location>
</feature>
<dbReference type="OrthoDB" id="2016548at2759"/>
<dbReference type="Pfam" id="PF04982">
    <property type="entry name" value="TM_HPP"/>
    <property type="match status" value="1"/>
</dbReference>
<reference evidence="3 4" key="1">
    <citation type="journal article" date="2011" name="Proc. Natl. Acad. Sci. U.S.A.">
        <title>Comparative genomics of xylose-fermenting fungi for enhanced biofuel production.</title>
        <authorList>
            <person name="Wohlbach D.J."/>
            <person name="Kuo A."/>
            <person name="Sato T.K."/>
            <person name="Potts K.M."/>
            <person name="Salamov A.A."/>
            <person name="LaButti K.M."/>
            <person name="Sun H."/>
            <person name="Clum A."/>
            <person name="Pangilinan J.L."/>
            <person name="Lindquist E.A."/>
            <person name="Lucas S."/>
            <person name="Lapidus A."/>
            <person name="Jin M."/>
            <person name="Gunawan C."/>
            <person name="Balan V."/>
            <person name="Dale B.E."/>
            <person name="Jeffries T.W."/>
            <person name="Zinkel R."/>
            <person name="Barry K.W."/>
            <person name="Grigoriev I.V."/>
            <person name="Gasch A.P."/>
        </authorList>
    </citation>
    <scope>NUCLEOTIDE SEQUENCE [LARGE SCALE GENOMIC DNA]</scope>
    <source>
        <strain evidence="4">ATCC 10573 / BCRC 21748 / CBS 615 / JCM 9827 / NBRC 10315 / NRRL Y-1498 / VKM Y-70</strain>
    </source>
</reference>
<dbReference type="HOGENOM" id="CLU_040397_0_1_1"/>